<name>A0ABW4KBV7_9HYPH</name>
<sequence>MASDALVTVAVCYGYPAAAVTRSALEAEGIPVTVVGGAFASFDWHMLPAMGGIEIRTPASDVERARARLAGEELPLRESRAFWAAPLRNAATFFLVLYIAGVAVPFWIRRTAPSDIVESA</sequence>
<proteinExistence type="predicted"/>
<keyword evidence="1" id="KW-1133">Transmembrane helix</keyword>
<dbReference type="Proteomes" id="UP001597308">
    <property type="component" value="Unassembled WGS sequence"/>
</dbReference>
<protein>
    <recommendedName>
        <fullName evidence="4">DUF2007 domain-containing protein</fullName>
    </recommendedName>
</protein>
<evidence type="ECO:0000313" key="2">
    <source>
        <dbReference type="EMBL" id="MFD1704853.1"/>
    </source>
</evidence>
<reference evidence="3" key="1">
    <citation type="journal article" date="2019" name="Int. J. Syst. Evol. Microbiol.">
        <title>The Global Catalogue of Microorganisms (GCM) 10K type strain sequencing project: providing services to taxonomists for standard genome sequencing and annotation.</title>
        <authorList>
            <consortium name="The Broad Institute Genomics Platform"/>
            <consortium name="The Broad Institute Genome Sequencing Center for Infectious Disease"/>
            <person name="Wu L."/>
            <person name="Ma J."/>
        </authorList>
    </citation>
    <scope>NUCLEOTIDE SEQUENCE [LARGE SCALE GENOMIC DNA]</scope>
    <source>
        <strain evidence="3">KCTC 23707</strain>
    </source>
</reference>
<evidence type="ECO:0000256" key="1">
    <source>
        <dbReference type="SAM" id="Phobius"/>
    </source>
</evidence>
<dbReference type="RefSeq" id="WP_378800911.1">
    <property type="nucleotide sequence ID" value="NZ_JBHUER010000011.1"/>
</dbReference>
<keyword evidence="1" id="KW-0812">Transmembrane</keyword>
<gene>
    <name evidence="2" type="ORF">ACFSCV_17745</name>
</gene>
<feature type="transmembrane region" description="Helical" evidence="1">
    <location>
        <begin position="87"/>
        <end position="108"/>
    </location>
</feature>
<keyword evidence="1" id="KW-0472">Membrane</keyword>
<dbReference type="EMBL" id="JBHUER010000011">
    <property type="protein sequence ID" value="MFD1704853.1"/>
    <property type="molecule type" value="Genomic_DNA"/>
</dbReference>
<keyword evidence="3" id="KW-1185">Reference proteome</keyword>
<organism evidence="2 3">
    <name type="scientific">Methylopila henanensis</name>
    <dbReference type="NCBI Taxonomy" id="873516"/>
    <lineage>
        <taxon>Bacteria</taxon>
        <taxon>Pseudomonadati</taxon>
        <taxon>Pseudomonadota</taxon>
        <taxon>Alphaproteobacteria</taxon>
        <taxon>Hyphomicrobiales</taxon>
        <taxon>Methylopilaceae</taxon>
        <taxon>Methylopila</taxon>
    </lineage>
</organism>
<evidence type="ECO:0000313" key="3">
    <source>
        <dbReference type="Proteomes" id="UP001597308"/>
    </source>
</evidence>
<evidence type="ECO:0008006" key="4">
    <source>
        <dbReference type="Google" id="ProtNLM"/>
    </source>
</evidence>
<accession>A0ABW4KBV7</accession>
<comment type="caution">
    <text evidence="2">The sequence shown here is derived from an EMBL/GenBank/DDBJ whole genome shotgun (WGS) entry which is preliminary data.</text>
</comment>